<gene>
    <name evidence="3" type="ORF">BFN67_02940</name>
</gene>
<evidence type="ECO:0000259" key="2">
    <source>
        <dbReference type="Pfam" id="PF13400"/>
    </source>
</evidence>
<dbReference type="Pfam" id="PF13400">
    <property type="entry name" value="Tad"/>
    <property type="match status" value="1"/>
</dbReference>
<proteinExistence type="predicted"/>
<dbReference type="Proteomes" id="UP000191905">
    <property type="component" value="Unassembled WGS sequence"/>
</dbReference>
<evidence type="ECO:0000313" key="4">
    <source>
        <dbReference type="Proteomes" id="UP000191905"/>
    </source>
</evidence>
<keyword evidence="1" id="KW-1133">Transmembrane helix</keyword>
<evidence type="ECO:0000256" key="1">
    <source>
        <dbReference type="SAM" id="Phobius"/>
    </source>
</evidence>
<protein>
    <recommendedName>
        <fullName evidence="2">Putative Flp pilus-assembly TadG-like N-terminal domain-containing protein</fullName>
    </recommendedName>
</protein>
<keyword evidence="1" id="KW-0472">Membrane</keyword>
<comment type="caution">
    <text evidence="3">The sequence shown here is derived from an EMBL/GenBank/DDBJ whole genome shotgun (WGS) entry which is preliminary data.</text>
</comment>
<dbReference type="AlphaFoldDB" id="A0A1V8RS18"/>
<evidence type="ECO:0000313" key="3">
    <source>
        <dbReference type="EMBL" id="OQM75977.1"/>
    </source>
</evidence>
<name>A0A1V8RS18_9HYPH</name>
<dbReference type="STRING" id="1873176.BFN67_02940"/>
<sequence length="341" mass="37145">MAAKFAAHAKAYPACKKGNFAVMFGLALIPILAAVGVSVDYVRAYKVQTFMQDEVDTTALGSARLGQTGNYDPLIQLASTTINQRFGNGAWIEGLDVQGHWISATDFQVDASGTVPVTILSAVPGMPGGVPVSASATVRVAEPKYIYPPPTLSELDPDADDYNRIYVYCFDKTKKSEPDKGRSEEVAIADNAGTKYSYTMPSCDPGQVLSYRLKNVRNARKNKDLWDSKTATPYDYYTDTVLNNEGAEMYDLGGWKILQTVLCANLNECKGKSKGGILPEGTGQNPTFDTAACSPGKFMYYGWEDRPPGRGSSDQDYNDIRIIMSCPTVEAVGDRTVRLIR</sequence>
<feature type="domain" description="Putative Flp pilus-assembly TadG-like N-terminal" evidence="2">
    <location>
        <begin position="18"/>
        <end position="63"/>
    </location>
</feature>
<accession>A0A1V8RS18</accession>
<feature type="transmembrane region" description="Helical" evidence="1">
    <location>
        <begin position="20"/>
        <end position="42"/>
    </location>
</feature>
<keyword evidence="1" id="KW-0812">Transmembrane</keyword>
<keyword evidence="4" id="KW-1185">Reference proteome</keyword>
<reference evidence="3 4" key="1">
    <citation type="journal article" date="2016" name="Int. J. Syst. Evol. Microbiol.">
        <title>Pseudaminobacter manganicus sp. nov., isolated from sludge of a manganese mine.</title>
        <authorList>
            <person name="Li J."/>
            <person name="Huang J."/>
            <person name="Liao S."/>
            <person name="Wang G."/>
        </authorList>
    </citation>
    <scope>NUCLEOTIDE SEQUENCE [LARGE SCALE GENOMIC DNA]</scope>
    <source>
        <strain evidence="3 4">JH-7</strain>
    </source>
</reference>
<dbReference type="EMBL" id="MDET01000012">
    <property type="protein sequence ID" value="OQM75977.1"/>
    <property type="molecule type" value="Genomic_DNA"/>
</dbReference>
<dbReference type="InterPro" id="IPR028087">
    <property type="entry name" value="Tad_N"/>
</dbReference>
<organism evidence="3 4">
    <name type="scientific">Manganibacter manganicus</name>
    <dbReference type="NCBI Taxonomy" id="1873176"/>
    <lineage>
        <taxon>Bacteria</taxon>
        <taxon>Pseudomonadati</taxon>
        <taxon>Pseudomonadota</taxon>
        <taxon>Alphaproteobacteria</taxon>
        <taxon>Hyphomicrobiales</taxon>
        <taxon>Phyllobacteriaceae</taxon>
        <taxon>Manganibacter</taxon>
    </lineage>
</organism>